<dbReference type="AlphaFoldDB" id="A0A3L8PN17"/>
<dbReference type="Pfam" id="PF06271">
    <property type="entry name" value="RDD"/>
    <property type="match status" value="1"/>
</dbReference>
<dbReference type="PANTHER" id="PTHR36115:SF4">
    <property type="entry name" value="MEMBRANE PROTEIN"/>
    <property type="match status" value="1"/>
</dbReference>
<comment type="subcellular location">
    <subcellularLocation>
        <location evidence="1">Cell membrane</location>
        <topology evidence="1">Multi-pass membrane protein</topology>
    </subcellularLocation>
</comment>
<evidence type="ECO:0000256" key="5">
    <source>
        <dbReference type="ARBA" id="ARBA00023136"/>
    </source>
</evidence>
<organism evidence="8 9">
    <name type="scientific">Aeromicrobium phragmitis</name>
    <dbReference type="NCBI Taxonomy" id="2478914"/>
    <lineage>
        <taxon>Bacteria</taxon>
        <taxon>Bacillati</taxon>
        <taxon>Actinomycetota</taxon>
        <taxon>Actinomycetes</taxon>
        <taxon>Propionibacteriales</taxon>
        <taxon>Nocardioidaceae</taxon>
        <taxon>Aeromicrobium</taxon>
    </lineage>
</organism>
<evidence type="ECO:0000313" key="8">
    <source>
        <dbReference type="EMBL" id="RLV55888.1"/>
    </source>
</evidence>
<keyword evidence="4 6" id="KW-1133">Transmembrane helix</keyword>
<keyword evidence="5 6" id="KW-0472">Membrane</keyword>
<protein>
    <recommendedName>
        <fullName evidence="7">RDD domain-containing protein</fullName>
    </recommendedName>
</protein>
<dbReference type="OrthoDB" id="9793824at2"/>
<gene>
    <name evidence="8" type="ORF">D9V41_08250</name>
</gene>
<feature type="transmembrane region" description="Helical" evidence="6">
    <location>
        <begin position="67"/>
        <end position="85"/>
    </location>
</feature>
<keyword evidence="2" id="KW-1003">Cell membrane</keyword>
<evidence type="ECO:0000259" key="7">
    <source>
        <dbReference type="Pfam" id="PF06271"/>
    </source>
</evidence>
<feature type="transmembrane region" description="Helical" evidence="6">
    <location>
        <begin position="122"/>
        <end position="144"/>
    </location>
</feature>
<evidence type="ECO:0000313" key="9">
    <source>
        <dbReference type="Proteomes" id="UP000282515"/>
    </source>
</evidence>
<proteinExistence type="predicted"/>
<comment type="caution">
    <text evidence="8">The sequence shown here is derived from an EMBL/GenBank/DDBJ whole genome shotgun (WGS) entry which is preliminary data.</text>
</comment>
<evidence type="ECO:0000256" key="6">
    <source>
        <dbReference type="SAM" id="Phobius"/>
    </source>
</evidence>
<dbReference type="RefSeq" id="WP_121794084.1">
    <property type="nucleotide sequence ID" value="NZ_RDBF01000005.1"/>
</dbReference>
<dbReference type="InterPro" id="IPR051791">
    <property type="entry name" value="Pra-immunoreactive"/>
</dbReference>
<evidence type="ECO:0000256" key="4">
    <source>
        <dbReference type="ARBA" id="ARBA00022989"/>
    </source>
</evidence>
<dbReference type="GO" id="GO:0005886">
    <property type="term" value="C:plasma membrane"/>
    <property type="evidence" value="ECO:0007669"/>
    <property type="project" value="UniProtKB-SubCell"/>
</dbReference>
<keyword evidence="9" id="KW-1185">Reference proteome</keyword>
<dbReference type="InterPro" id="IPR010432">
    <property type="entry name" value="RDD"/>
</dbReference>
<keyword evidence="3 6" id="KW-0812">Transmembrane</keyword>
<feature type="domain" description="RDD" evidence="7">
    <location>
        <begin position="14"/>
        <end position="156"/>
    </location>
</feature>
<reference evidence="8 9" key="1">
    <citation type="submission" date="2018-10" db="EMBL/GenBank/DDBJ databases">
        <title>Aeromicrobium sp. 9W16Y-2 whole genome shotgun sequence.</title>
        <authorList>
            <person name="Li F."/>
        </authorList>
    </citation>
    <scope>NUCLEOTIDE SEQUENCE [LARGE SCALE GENOMIC DNA]</scope>
    <source>
        <strain evidence="8 9">9W16Y-2</strain>
    </source>
</reference>
<dbReference type="EMBL" id="RDBF01000005">
    <property type="protein sequence ID" value="RLV55888.1"/>
    <property type="molecule type" value="Genomic_DNA"/>
</dbReference>
<name>A0A3L8PN17_9ACTN</name>
<dbReference type="PANTHER" id="PTHR36115">
    <property type="entry name" value="PROLINE-RICH ANTIGEN HOMOLOG-RELATED"/>
    <property type="match status" value="1"/>
</dbReference>
<evidence type="ECO:0000256" key="2">
    <source>
        <dbReference type="ARBA" id="ARBA00022475"/>
    </source>
</evidence>
<feature type="transmembrane region" description="Helical" evidence="6">
    <location>
        <begin position="21"/>
        <end position="47"/>
    </location>
</feature>
<sequence length="163" mass="17034">MTPGGSSAPPHASAGLSARALAALLDTLISVAAGLVLGVPAIAIIVLGGTWTRRPDGARVLESVPPAGLVLLAVALLALVAVAAWNRGIRQGRTGQSLGKRRLGLFVVTRDSGESLGAGRGLLRWVLSLVLALPCLLTYLWAVVDRQARTWHDLLADAWVVRR</sequence>
<accession>A0A3L8PN17</accession>
<dbReference type="Proteomes" id="UP000282515">
    <property type="component" value="Unassembled WGS sequence"/>
</dbReference>
<evidence type="ECO:0000256" key="1">
    <source>
        <dbReference type="ARBA" id="ARBA00004651"/>
    </source>
</evidence>
<evidence type="ECO:0000256" key="3">
    <source>
        <dbReference type="ARBA" id="ARBA00022692"/>
    </source>
</evidence>